<dbReference type="PANTHER" id="PTHR21708">
    <property type="entry name" value="PROBABLE 2-DEHYDROPANTOATE 2-REDUCTASE"/>
    <property type="match status" value="1"/>
</dbReference>
<evidence type="ECO:0000259" key="1">
    <source>
        <dbReference type="Pfam" id="PF02558"/>
    </source>
</evidence>
<dbReference type="InterPro" id="IPR008927">
    <property type="entry name" value="6-PGluconate_DH-like_C_sf"/>
</dbReference>
<dbReference type="Proteomes" id="UP000054279">
    <property type="component" value="Unassembled WGS sequence"/>
</dbReference>
<sequence length="353" mass="39048">MSVKHNVLVVGLGAVGAIYSYVLKRGGNTQVTCVARSNYEATLADGIHIRSRVYGDIPGWKPDRLCRTVKDAADTSYSYVLLTTKSLPDIVPTAAILEPLLSRDYVAKGPLPVFVFVQNGLEVERDVYDAIKGLNVGEPKIISTALWIGTNLLPGNVISHVMASQERLSAGIYRPSFSPDVKNSPEEALILQEFAALFKGTDNKVTVLDEVQRVKFKKNFWNAGLGSSSALTRYPLPAFFREETVEKIVVPQLRAIMQEILSIGRAMGFDENALPSSVVEETIESTARIHKKPDSTHRASILIDLENGRPMELEVVVGVLVRKAKELRVEIPRLELIYSYLYLIQQQILAGKK</sequence>
<dbReference type="HOGENOM" id="CLU_031468_2_1_1"/>
<dbReference type="AlphaFoldDB" id="A0A0C9UQR6"/>
<reference evidence="3 4" key="1">
    <citation type="submission" date="2014-06" db="EMBL/GenBank/DDBJ databases">
        <title>Evolutionary Origins and Diversification of the Mycorrhizal Mutualists.</title>
        <authorList>
            <consortium name="DOE Joint Genome Institute"/>
            <consortium name="Mycorrhizal Genomics Consortium"/>
            <person name="Kohler A."/>
            <person name="Kuo A."/>
            <person name="Nagy L.G."/>
            <person name="Floudas D."/>
            <person name="Copeland A."/>
            <person name="Barry K.W."/>
            <person name="Cichocki N."/>
            <person name="Veneault-Fourrey C."/>
            <person name="LaButti K."/>
            <person name="Lindquist E.A."/>
            <person name="Lipzen A."/>
            <person name="Lundell T."/>
            <person name="Morin E."/>
            <person name="Murat C."/>
            <person name="Riley R."/>
            <person name="Ohm R."/>
            <person name="Sun H."/>
            <person name="Tunlid A."/>
            <person name="Henrissat B."/>
            <person name="Grigoriev I.V."/>
            <person name="Hibbett D.S."/>
            <person name="Martin F."/>
        </authorList>
    </citation>
    <scope>NUCLEOTIDE SEQUENCE [LARGE SCALE GENOMIC DNA]</scope>
    <source>
        <strain evidence="3 4">SS14</strain>
    </source>
</reference>
<evidence type="ECO:0000313" key="3">
    <source>
        <dbReference type="EMBL" id="KIJ37084.1"/>
    </source>
</evidence>
<evidence type="ECO:0008006" key="5">
    <source>
        <dbReference type="Google" id="ProtNLM"/>
    </source>
</evidence>
<protein>
    <recommendedName>
        <fullName evidence="5">2-dehydropantoate 2-reductase</fullName>
    </recommendedName>
</protein>
<dbReference type="PANTHER" id="PTHR21708:SF43">
    <property type="entry name" value="KETOPANTOATE REDUCTASE C-TERMINAL DOMAIN-CONTAINING PROTEIN"/>
    <property type="match status" value="1"/>
</dbReference>
<accession>A0A0C9UQR6</accession>
<gene>
    <name evidence="3" type="ORF">M422DRAFT_69495</name>
</gene>
<evidence type="ECO:0000259" key="2">
    <source>
        <dbReference type="Pfam" id="PF08546"/>
    </source>
</evidence>
<feature type="domain" description="Ketopantoate reductase C-terminal" evidence="2">
    <location>
        <begin position="211"/>
        <end position="341"/>
    </location>
</feature>
<dbReference type="GO" id="GO:0005737">
    <property type="term" value="C:cytoplasm"/>
    <property type="evidence" value="ECO:0007669"/>
    <property type="project" value="TreeGrafter"/>
</dbReference>
<dbReference type="EMBL" id="KN837172">
    <property type="protein sequence ID" value="KIJ37084.1"/>
    <property type="molecule type" value="Genomic_DNA"/>
</dbReference>
<organism evidence="3 4">
    <name type="scientific">Sphaerobolus stellatus (strain SS14)</name>
    <dbReference type="NCBI Taxonomy" id="990650"/>
    <lineage>
        <taxon>Eukaryota</taxon>
        <taxon>Fungi</taxon>
        <taxon>Dikarya</taxon>
        <taxon>Basidiomycota</taxon>
        <taxon>Agaricomycotina</taxon>
        <taxon>Agaricomycetes</taxon>
        <taxon>Phallomycetidae</taxon>
        <taxon>Geastrales</taxon>
        <taxon>Sphaerobolaceae</taxon>
        <taxon>Sphaerobolus</taxon>
    </lineage>
</organism>
<keyword evidence="4" id="KW-1185">Reference proteome</keyword>
<dbReference type="InterPro" id="IPR051402">
    <property type="entry name" value="KPR-Related"/>
</dbReference>
<proteinExistence type="predicted"/>
<dbReference type="InterPro" id="IPR013752">
    <property type="entry name" value="KPA_reductase"/>
</dbReference>
<dbReference type="SUPFAM" id="SSF48179">
    <property type="entry name" value="6-phosphogluconate dehydrogenase C-terminal domain-like"/>
    <property type="match status" value="1"/>
</dbReference>
<dbReference type="Gene3D" id="1.10.1040.10">
    <property type="entry name" value="N-(1-d-carboxylethyl)-l-norvaline Dehydrogenase, domain 2"/>
    <property type="match status" value="1"/>
</dbReference>
<dbReference type="Pfam" id="PF08546">
    <property type="entry name" value="ApbA_C"/>
    <property type="match status" value="1"/>
</dbReference>
<dbReference type="FunFam" id="1.10.1040.10:FF:000017">
    <property type="entry name" value="2-dehydropantoate 2-reductase"/>
    <property type="match status" value="1"/>
</dbReference>
<dbReference type="InterPro" id="IPR013328">
    <property type="entry name" value="6PGD_dom2"/>
</dbReference>
<dbReference type="Pfam" id="PF02558">
    <property type="entry name" value="ApbA"/>
    <property type="match status" value="1"/>
</dbReference>
<evidence type="ECO:0000313" key="4">
    <source>
        <dbReference type="Proteomes" id="UP000054279"/>
    </source>
</evidence>
<dbReference type="Gene3D" id="3.40.50.720">
    <property type="entry name" value="NAD(P)-binding Rossmann-like Domain"/>
    <property type="match status" value="1"/>
</dbReference>
<name>A0A0C9UQR6_SPHS4</name>
<dbReference type="InterPro" id="IPR013332">
    <property type="entry name" value="KPR_N"/>
</dbReference>
<dbReference type="OrthoDB" id="3609at2759"/>
<feature type="domain" description="Ketopantoate reductase N-terminal" evidence="1">
    <location>
        <begin position="7"/>
        <end position="162"/>
    </location>
</feature>